<keyword evidence="2" id="KW-1185">Reference proteome</keyword>
<dbReference type="AlphaFoldDB" id="A0A6L9MSZ0"/>
<dbReference type="EMBL" id="JAAAWP010000002">
    <property type="protein sequence ID" value="NDW20930.1"/>
    <property type="molecule type" value="Genomic_DNA"/>
</dbReference>
<name>A0A6L9MSZ0_9ALTE</name>
<evidence type="ECO:0000313" key="2">
    <source>
        <dbReference type="Proteomes" id="UP000478837"/>
    </source>
</evidence>
<dbReference type="RefSeq" id="WP_163110609.1">
    <property type="nucleotide sequence ID" value="NZ_JAAAWP010000002.1"/>
</dbReference>
<sequence>MKVIDATSGRFATESMKVIPKWRWRNLSDDVITSPVTRRTRFEFCLKDGVNKCTEEEVNKCTSCSGEDVIVAAGSLIRLM</sequence>
<protein>
    <submittedName>
        <fullName evidence="1">Uncharacterized protein</fullName>
    </submittedName>
</protein>
<organism evidence="1 2">
    <name type="scientific">Alteromonas hispanica</name>
    <dbReference type="NCBI Taxonomy" id="315421"/>
    <lineage>
        <taxon>Bacteria</taxon>
        <taxon>Pseudomonadati</taxon>
        <taxon>Pseudomonadota</taxon>
        <taxon>Gammaproteobacteria</taxon>
        <taxon>Alteromonadales</taxon>
        <taxon>Alteromonadaceae</taxon>
        <taxon>Alteromonas/Salinimonas group</taxon>
        <taxon>Alteromonas</taxon>
    </lineage>
</organism>
<proteinExistence type="predicted"/>
<comment type="caution">
    <text evidence="1">The sequence shown here is derived from an EMBL/GenBank/DDBJ whole genome shotgun (WGS) entry which is preliminary data.</text>
</comment>
<evidence type="ECO:0000313" key="1">
    <source>
        <dbReference type="EMBL" id="NDW20930.1"/>
    </source>
</evidence>
<dbReference type="Proteomes" id="UP000478837">
    <property type="component" value="Unassembled WGS sequence"/>
</dbReference>
<accession>A0A6L9MSZ0</accession>
<gene>
    <name evidence="1" type="ORF">GTW09_05290</name>
</gene>
<reference evidence="1 2" key="1">
    <citation type="submission" date="2020-01" db="EMBL/GenBank/DDBJ databases">
        <title>Genomes of bacteria type strains.</title>
        <authorList>
            <person name="Chen J."/>
            <person name="Zhu S."/>
            <person name="Yang J."/>
        </authorList>
    </citation>
    <scope>NUCLEOTIDE SEQUENCE [LARGE SCALE GENOMIC DNA]</scope>
    <source>
        <strain evidence="1 2">LMG 22958</strain>
    </source>
</reference>